<dbReference type="Proteomes" id="UP001177003">
    <property type="component" value="Chromosome 0"/>
</dbReference>
<evidence type="ECO:0000313" key="2">
    <source>
        <dbReference type="Proteomes" id="UP001177003"/>
    </source>
</evidence>
<dbReference type="AlphaFoldDB" id="A0AA35UPV9"/>
<proteinExistence type="predicted"/>
<reference evidence="1" key="1">
    <citation type="submission" date="2023-04" db="EMBL/GenBank/DDBJ databases">
        <authorList>
            <person name="Vijverberg K."/>
            <person name="Xiong W."/>
            <person name="Schranz E."/>
        </authorList>
    </citation>
    <scope>NUCLEOTIDE SEQUENCE</scope>
</reference>
<evidence type="ECO:0008006" key="3">
    <source>
        <dbReference type="Google" id="ProtNLM"/>
    </source>
</evidence>
<gene>
    <name evidence="1" type="ORF">LSALG_LOCUS2415</name>
</gene>
<organism evidence="1 2">
    <name type="scientific">Lactuca saligna</name>
    <name type="common">Willowleaf lettuce</name>
    <dbReference type="NCBI Taxonomy" id="75948"/>
    <lineage>
        <taxon>Eukaryota</taxon>
        <taxon>Viridiplantae</taxon>
        <taxon>Streptophyta</taxon>
        <taxon>Embryophyta</taxon>
        <taxon>Tracheophyta</taxon>
        <taxon>Spermatophyta</taxon>
        <taxon>Magnoliopsida</taxon>
        <taxon>eudicotyledons</taxon>
        <taxon>Gunneridae</taxon>
        <taxon>Pentapetalae</taxon>
        <taxon>asterids</taxon>
        <taxon>campanulids</taxon>
        <taxon>Asterales</taxon>
        <taxon>Asteraceae</taxon>
        <taxon>Cichorioideae</taxon>
        <taxon>Cichorieae</taxon>
        <taxon>Lactucinae</taxon>
        <taxon>Lactuca</taxon>
    </lineage>
</organism>
<dbReference type="Gene3D" id="2.40.50.140">
    <property type="entry name" value="Nucleic acid-binding proteins"/>
    <property type="match status" value="1"/>
</dbReference>
<accession>A0AA35UPV9</accession>
<sequence>MRVIKDNARETRLMSMIAQDMSGRKMQLALWDGFALKLNSYIPGKAQYLGCDGEPLNCDGSGGVSDVYDKVRVVIRVEDENGSASFVLFDHHDQGRQKIPDEFNIMLNRKFVFKVQISKFNLQNNYHGYTVNKMIDDELVVVAVFKHSPAYEEDNIHSDVTLTTTSLKRPIEIVTTSESFECSCSKDGITPHTLKL</sequence>
<dbReference type="EMBL" id="OX465086">
    <property type="protein sequence ID" value="CAI9261634.1"/>
    <property type="molecule type" value="Genomic_DNA"/>
</dbReference>
<protein>
    <recommendedName>
        <fullName evidence="3">Replication factor A C-terminal domain-containing protein</fullName>
    </recommendedName>
</protein>
<evidence type="ECO:0000313" key="1">
    <source>
        <dbReference type="EMBL" id="CAI9261634.1"/>
    </source>
</evidence>
<name>A0AA35UPV9_LACSI</name>
<keyword evidence="2" id="KW-1185">Reference proteome</keyword>
<dbReference type="InterPro" id="IPR012340">
    <property type="entry name" value="NA-bd_OB-fold"/>
</dbReference>